<feature type="transmembrane region" description="Helical" evidence="1">
    <location>
        <begin position="101"/>
        <end position="121"/>
    </location>
</feature>
<organism evidence="2 3">
    <name type="scientific">Candidatus Abawacabacteria bacterium RIFCSPHIGHO2_01_FULL_46_8</name>
    <dbReference type="NCBI Taxonomy" id="1817815"/>
    <lineage>
        <taxon>Bacteria</taxon>
        <taxon>Candidatus Abawacaibacteriota</taxon>
    </lineage>
</organism>
<dbReference type="EMBL" id="MEWS01000032">
    <property type="protein sequence ID" value="OGC81784.1"/>
    <property type="molecule type" value="Genomic_DNA"/>
</dbReference>
<gene>
    <name evidence="2" type="ORF">A2788_02215</name>
</gene>
<name>A0A1F4XJL3_9BACT</name>
<dbReference type="Proteomes" id="UP000177521">
    <property type="component" value="Unassembled WGS sequence"/>
</dbReference>
<accession>A0A1F4XJL3</accession>
<evidence type="ECO:0000313" key="2">
    <source>
        <dbReference type="EMBL" id="OGC81784.1"/>
    </source>
</evidence>
<evidence type="ECO:0000313" key="3">
    <source>
        <dbReference type="Proteomes" id="UP000177521"/>
    </source>
</evidence>
<comment type="caution">
    <text evidence="2">The sequence shown here is derived from an EMBL/GenBank/DDBJ whole genome shotgun (WGS) entry which is preliminary data.</text>
</comment>
<sequence>MADFFSHLGVGFLLSAHVESPELKTSVLIASILPDLGELRLWQYAASTAHRLFQNRRERKQKRRQWKLGRRRLHPIKKTIIFFQHLYSKFHERAKIPKETFFYYNALHNIFFPLLVLVGGLLAPNSSLRQCILVAAYALFIHHVVDYFTHAGKWAIRPFWPLLPDWKIWVPGQRDWWKLSYPKLIPTFTLLLAIPYACLSYIYPTRFLYLLF</sequence>
<protein>
    <submittedName>
        <fullName evidence="2">Uncharacterized protein</fullName>
    </submittedName>
</protein>
<dbReference type="AlphaFoldDB" id="A0A1F4XJL3"/>
<reference evidence="2 3" key="1">
    <citation type="journal article" date="2016" name="Nat. Commun.">
        <title>Thousands of microbial genomes shed light on interconnected biogeochemical processes in an aquifer system.</title>
        <authorList>
            <person name="Anantharaman K."/>
            <person name="Brown C.T."/>
            <person name="Hug L.A."/>
            <person name="Sharon I."/>
            <person name="Castelle C.J."/>
            <person name="Probst A.J."/>
            <person name="Thomas B.C."/>
            <person name="Singh A."/>
            <person name="Wilkins M.J."/>
            <person name="Karaoz U."/>
            <person name="Brodie E.L."/>
            <person name="Williams K.H."/>
            <person name="Hubbard S.S."/>
            <person name="Banfield J.F."/>
        </authorList>
    </citation>
    <scope>NUCLEOTIDE SEQUENCE [LARGE SCALE GENOMIC DNA]</scope>
</reference>
<keyword evidence="1" id="KW-0472">Membrane</keyword>
<proteinExistence type="predicted"/>
<keyword evidence="1" id="KW-1133">Transmembrane helix</keyword>
<evidence type="ECO:0000256" key="1">
    <source>
        <dbReference type="SAM" id="Phobius"/>
    </source>
</evidence>
<keyword evidence="1" id="KW-0812">Transmembrane</keyword>
<feature type="transmembrane region" description="Helical" evidence="1">
    <location>
        <begin position="184"/>
        <end position="203"/>
    </location>
</feature>